<reference evidence="1 2" key="1">
    <citation type="journal article" date="2014" name="BMC Genomics">
        <title>Genome based analysis of type-I polyketide synthase and nonribosomal peptide synthetase gene clusters in seven strains of five representative Nocardia species.</title>
        <authorList>
            <person name="Komaki H."/>
            <person name="Ichikawa N."/>
            <person name="Hosoyama A."/>
            <person name="Takahashi-Nakaguchi A."/>
            <person name="Matsuzawa T."/>
            <person name="Suzuki K."/>
            <person name="Fujita N."/>
            <person name="Gonoi T."/>
        </authorList>
    </citation>
    <scope>NUCLEOTIDE SEQUENCE [LARGE SCALE GENOMIC DNA]</scope>
    <source>
        <strain evidence="1 2">NBRC 15531</strain>
    </source>
</reference>
<dbReference type="Proteomes" id="UP000017048">
    <property type="component" value="Unassembled WGS sequence"/>
</dbReference>
<sequence length="118" mass="12797">MGAERAVVAFEPSHSAFILVPASGARTDIEYLTVGPNPGWEIAKPLPAGFEWRNERKLYLTQIDAGSGVAADIETIVRDSAAHPADTYWFQGVGWLNPADVAARDGKTFRSFCSPHPL</sequence>
<dbReference type="AlphaFoldDB" id="U5EE14"/>
<name>U5EE14_NOCAS</name>
<proteinExistence type="predicted"/>
<keyword evidence="2" id="KW-1185">Reference proteome</keyword>
<accession>U5EE14</accession>
<gene>
    <name evidence="1" type="ORF">NCAST_20_00140</name>
</gene>
<dbReference type="eggNOG" id="ENOG5032D2E">
    <property type="taxonomic scope" value="Bacteria"/>
</dbReference>
<comment type="caution">
    <text evidence="1">The sequence shown here is derived from an EMBL/GenBank/DDBJ whole genome shotgun (WGS) entry which is preliminary data.</text>
</comment>
<evidence type="ECO:0000313" key="2">
    <source>
        <dbReference type="Proteomes" id="UP000017048"/>
    </source>
</evidence>
<protein>
    <submittedName>
        <fullName evidence="1">Uncharacterized protein</fullName>
    </submittedName>
</protein>
<dbReference type="EMBL" id="BAFO02000020">
    <property type="protein sequence ID" value="GAD83449.1"/>
    <property type="molecule type" value="Genomic_DNA"/>
</dbReference>
<evidence type="ECO:0000313" key="1">
    <source>
        <dbReference type="EMBL" id="GAD83449.1"/>
    </source>
</evidence>
<dbReference type="STRING" id="1824.SAMN05444423_101748"/>
<organism evidence="1 2">
    <name type="scientific">Nocardia asteroides NBRC 15531</name>
    <dbReference type="NCBI Taxonomy" id="1110697"/>
    <lineage>
        <taxon>Bacteria</taxon>
        <taxon>Bacillati</taxon>
        <taxon>Actinomycetota</taxon>
        <taxon>Actinomycetes</taxon>
        <taxon>Mycobacteriales</taxon>
        <taxon>Nocardiaceae</taxon>
        <taxon>Nocardia</taxon>
    </lineage>
</organism>